<dbReference type="EMBL" id="OUNR01000012">
    <property type="protein sequence ID" value="SPP64829.1"/>
    <property type="molecule type" value="Genomic_DNA"/>
</dbReference>
<organism evidence="1 2">
    <name type="scientific">Nitrospira lenta</name>
    <dbReference type="NCBI Taxonomy" id="1436998"/>
    <lineage>
        <taxon>Bacteria</taxon>
        <taxon>Pseudomonadati</taxon>
        <taxon>Nitrospirota</taxon>
        <taxon>Nitrospiria</taxon>
        <taxon>Nitrospirales</taxon>
        <taxon>Nitrospiraceae</taxon>
        <taxon>Nitrospira</taxon>
    </lineage>
</organism>
<sequence length="288" mass="31415">MATAFDLDKQTASYVWQLEEQRKLEKTLLVERVRGTKEGAESVFNDIKTRVAVLERLNGTAGAACIAPIGWSKLIFTGADSVSAPNTIGFGGRDETLRKLDQIRSFEDFTYLRLSANPHYVEHGMPNKSAHARVGANASMWDTLGYVHVGYVTQLGVPASLEPTTVSIMSRLNTLFNWVEANAVGDEWYAHVSATARLWVTYDGEFRQAPPAVFVNVLAAPSQMRTHHDIPSPAPSAALTMQVSASAGSGTTISVYESIELVAMTPNGHAYLDGIFSWEPLAVQLREG</sequence>
<gene>
    <name evidence="1" type="ORF">NITLEN_20469</name>
</gene>
<proteinExistence type="predicted"/>
<evidence type="ECO:0000313" key="1">
    <source>
        <dbReference type="EMBL" id="SPP64829.1"/>
    </source>
</evidence>
<reference evidence="2" key="1">
    <citation type="submission" date="2018-04" db="EMBL/GenBank/DDBJ databases">
        <authorList>
            <person name="Lucker S."/>
            <person name="Sakoula D."/>
        </authorList>
    </citation>
    <scope>NUCLEOTIDE SEQUENCE [LARGE SCALE GENOMIC DNA]</scope>
</reference>
<dbReference type="RefSeq" id="WP_121989156.1">
    <property type="nucleotide sequence ID" value="NZ_OUNR01000012.1"/>
</dbReference>
<accession>A0A330LCX2</accession>
<dbReference type="InParanoid" id="A0A330LCX2"/>
<protein>
    <submittedName>
        <fullName evidence="1">Uncharacterized protein</fullName>
    </submittedName>
</protein>
<dbReference type="AlphaFoldDB" id="A0A330LCX2"/>
<name>A0A330LCX2_9BACT</name>
<keyword evidence="2" id="KW-1185">Reference proteome</keyword>
<evidence type="ECO:0000313" key="2">
    <source>
        <dbReference type="Proteomes" id="UP000248168"/>
    </source>
</evidence>
<dbReference type="Proteomes" id="UP000248168">
    <property type="component" value="Unassembled WGS sequence"/>
</dbReference>